<dbReference type="GO" id="GO:0000712">
    <property type="term" value="P:resolution of meiotic recombination intermediates"/>
    <property type="evidence" value="ECO:0007669"/>
    <property type="project" value="TreeGrafter"/>
</dbReference>
<dbReference type="Gene3D" id="3.30.1360.40">
    <property type="match status" value="1"/>
</dbReference>
<evidence type="ECO:0000256" key="4">
    <source>
        <dbReference type="ARBA" id="ARBA00011080"/>
    </source>
</evidence>
<dbReference type="InterPro" id="IPR013759">
    <property type="entry name" value="Topo_IIA_B_C"/>
</dbReference>
<dbReference type="PANTHER" id="PTHR10169">
    <property type="entry name" value="DNA TOPOISOMERASE/GYRASE"/>
    <property type="match status" value="1"/>
</dbReference>
<dbReference type="Pfam" id="PF00521">
    <property type="entry name" value="DNA_topoisoIV"/>
    <property type="match status" value="1"/>
</dbReference>
<dbReference type="AlphaFoldDB" id="A0A6C0EC03"/>
<dbReference type="InterPro" id="IPR014721">
    <property type="entry name" value="Ribsml_uS5_D2-typ_fold_subgr"/>
</dbReference>
<dbReference type="SUPFAM" id="SSF54211">
    <property type="entry name" value="Ribosomal protein S5 domain 2-like"/>
    <property type="match status" value="1"/>
</dbReference>
<dbReference type="Gene3D" id="3.30.565.10">
    <property type="entry name" value="Histidine kinase-like ATPase, C-terminal domain"/>
    <property type="match status" value="1"/>
</dbReference>
<evidence type="ECO:0000256" key="10">
    <source>
        <dbReference type="ARBA" id="ARBA00023029"/>
    </source>
</evidence>
<evidence type="ECO:0000313" key="15">
    <source>
        <dbReference type="EMBL" id="QHT26624.1"/>
    </source>
</evidence>
<keyword evidence="6" id="KW-0479">Metal-binding</keyword>
<dbReference type="GO" id="GO:0005524">
    <property type="term" value="F:ATP binding"/>
    <property type="evidence" value="ECO:0007669"/>
    <property type="project" value="UniProtKB-KW"/>
</dbReference>
<dbReference type="GO" id="GO:0046872">
    <property type="term" value="F:metal ion binding"/>
    <property type="evidence" value="ECO:0007669"/>
    <property type="project" value="UniProtKB-KW"/>
</dbReference>
<dbReference type="GO" id="GO:0000819">
    <property type="term" value="P:sister chromatid segregation"/>
    <property type="evidence" value="ECO:0007669"/>
    <property type="project" value="TreeGrafter"/>
</dbReference>
<dbReference type="InterPro" id="IPR006171">
    <property type="entry name" value="TOPRIM_dom"/>
</dbReference>
<evidence type="ECO:0000256" key="9">
    <source>
        <dbReference type="ARBA" id="ARBA00022842"/>
    </source>
</evidence>
<dbReference type="Gene3D" id="3.90.199.10">
    <property type="entry name" value="Topoisomerase II, domain 5"/>
    <property type="match status" value="1"/>
</dbReference>
<keyword evidence="8" id="KW-0067">ATP-binding</keyword>
<dbReference type="Pfam" id="PF16898">
    <property type="entry name" value="TOPRIM_C"/>
    <property type="match status" value="1"/>
</dbReference>
<dbReference type="GO" id="GO:0006265">
    <property type="term" value="P:DNA topological change"/>
    <property type="evidence" value="ECO:0007669"/>
    <property type="project" value="InterPro"/>
</dbReference>
<dbReference type="Pfam" id="PF00204">
    <property type="entry name" value="DNA_gyraseB"/>
    <property type="match status" value="1"/>
</dbReference>
<evidence type="ECO:0000256" key="6">
    <source>
        <dbReference type="ARBA" id="ARBA00022723"/>
    </source>
</evidence>
<dbReference type="Gene3D" id="3.40.50.670">
    <property type="match status" value="1"/>
</dbReference>
<dbReference type="SMART" id="SM00433">
    <property type="entry name" value="TOP2c"/>
    <property type="match status" value="1"/>
</dbReference>
<dbReference type="InterPro" id="IPR050634">
    <property type="entry name" value="DNA_Topoisomerase_II"/>
</dbReference>
<keyword evidence="12" id="KW-0413">Isomerase</keyword>
<evidence type="ECO:0000256" key="7">
    <source>
        <dbReference type="ARBA" id="ARBA00022741"/>
    </source>
</evidence>
<comment type="catalytic activity">
    <reaction evidence="1">
        <text>ATP-dependent breakage, passage and rejoining of double-stranded DNA.</text>
        <dbReference type="EC" id="5.6.2.2"/>
    </reaction>
</comment>
<evidence type="ECO:0000259" key="13">
    <source>
        <dbReference type="PROSITE" id="PS50880"/>
    </source>
</evidence>
<name>A0A6C0EC03_9ZZZZ</name>
<dbReference type="FunFam" id="3.40.50.670:FF:000001">
    <property type="entry name" value="DNA topoisomerase 2"/>
    <property type="match status" value="1"/>
</dbReference>
<keyword evidence="9" id="KW-0460">Magnesium</keyword>
<dbReference type="PRINTS" id="PR00418">
    <property type="entry name" value="TPI2FAMILY"/>
</dbReference>
<dbReference type="InterPro" id="IPR013757">
    <property type="entry name" value="Topo_IIA_A_a_sf"/>
</dbReference>
<feature type="domain" description="Topo IIA-type catalytic" evidence="14">
    <location>
        <begin position="687"/>
        <end position="1119"/>
    </location>
</feature>
<dbReference type="InterPro" id="IPR013760">
    <property type="entry name" value="Topo_IIA-like_dom_sf"/>
</dbReference>
<dbReference type="InterPro" id="IPR013506">
    <property type="entry name" value="Topo_IIA_bsu_dom2"/>
</dbReference>
<proteinExistence type="inferred from homology"/>
<dbReference type="EMBL" id="MN739799">
    <property type="protein sequence ID" value="QHT26624.1"/>
    <property type="molecule type" value="Genomic_DNA"/>
</dbReference>
<evidence type="ECO:0000256" key="11">
    <source>
        <dbReference type="ARBA" id="ARBA00023125"/>
    </source>
</evidence>
<dbReference type="InterPro" id="IPR002205">
    <property type="entry name" value="Topo_IIA_dom_A"/>
</dbReference>
<dbReference type="PROSITE" id="PS50880">
    <property type="entry name" value="TOPRIM"/>
    <property type="match status" value="1"/>
</dbReference>
<dbReference type="GO" id="GO:0003677">
    <property type="term" value="F:DNA binding"/>
    <property type="evidence" value="ECO:0007669"/>
    <property type="project" value="UniProtKB-KW"/>
</dbReference>
<comment type="cofactor">
    <cofactor evidence="3">
        <name>Mg(2+)</name>
        <dbReference type="ChEBI" id="CHEBI:18420"/>
    </cofactor>
</comment>
<dbReference type="GO" id="GO:0003918">
    <property type="term" value="F:DNA topoisomerase type II (double strand cut, ATP-hydrolyzing) activity"/>
    <property type="evidence" value="ECO:0007669"/>
    <property type="project" value="UniProtKB-EC"/>
</dbReference>
<dbReference type="InterPro" id="IPR001241">
    <property type="entry name" value="Topo_IIA"/>
</dbReference>
<dbReference type="InterPro" id="IPR031660">
    <property type="entry name" value="TOPRIM_C"/>
</dbReference>
<dbReference type="InterPro" id="IPR018522">
    <property type="entry name" value="TopoIIA_CS"/>
</dbReference>
<sequence length="1119" mass="130810">MKKPINESDDLTKTYIKLTPLEHILKRPGMYISSTDFKLSNLFIFDNERNDIINKEIMFNEGLYKIIDEIITNAIDQTIKDKTLTLISTKISSNSIMIFNNGKGVDIEIHPIYNIYIPQLIFSELLSSTNYNDEIGKVVGGTYGIGIKLSVIFSKKFELHIWDAKRKLYYYQVYENNLSKISKPIIKKYKIINDSDINIDNKYLKDGGVKIIIYPDFEKFNSTNLSEDMKSLIKRRIMDLIVLTKKNVDIIIDNVKINRGSNIESYLNLFNMEVNENNWIIGHCIKNLEWQYAIKLYKNVSNINLTFVNSIYTNRGGTHLNYFVDLIFERIKKMVDPQLTKKILLDNIIIFLKTTIINPLFSSQSKEELTTPIKDFGYECDIPESFFHNLKESSLIKNLKDIVSQSNLKILSKLDGSKKSKIKFIPKLEDANFAGTKKSIECTLILTEGDSAKSTALAGLSQNDRNYYGVYPLRGKLLNVRDASINQINNNQEIMDITKIMGLKLKTNYTKDNINELRYGSIMIMTDADEDGSHIKGLIINYLDFFYPSLLFIKNFLKILATPLIKATYKNQLVTFSNIREYDKWKINIFDLHLWKIKYYKGLGTSTSSEALEYFKNIESNLIYLYNLKDNDLLLAFSKHKIDERKKWLLKYNPDNILDITKKNISIKEFVNNELIHFSNYDNIRSIPSIFDGLKVSQRKILFTCLKKNINNEIKVSILASLVSETTSYHHGENSLILTIINLAQNYVGSNNINILKPIGQFGSRIMSGKDHASARYIFTHLEKIMDSIFIKDDNDLLHFLTDENILVEPQYYLPIIPMILINGCEGIGTGFSTNIPCYNPTDIINWLINKLNGIKNKKELIPFYRNFKGKIFKYDKDTWISEGLIEFHKNEIHILELPIKLNIFDYKLFLEDIISKTIQEKNNIFRYYINLSNDTDIKFILKYDKEKHDDIIKMYNTIDSFKMNNLFKYLSLYKTIKQSNMHLYTENNTIKKFNNADEIINEFYSFRLPFYNERKKIMLSKINKNIKFIKNQVNFIKLIINKGQLLKLENIESYLKKNKFDLFDNSYDYLLNLSFKQMNNLKNLEFKLSNYKKEYKELLTLSSTNMYINDLNNLKNLL</sequence>
<evidence type="ECO:0000256" key="1">
    <source>
        <dbReference type="ARBA" id="ARBA00000185"/>
    </source>
</evidence>
<dbReference type="PRINTS" id="PR01158">
    <property type="entry name" value="TOPISMRASEII"/>
</dbReference>
<organism evidence="15">
    <name type="scientific">viral metagenome</name>
    <dbReference type="NCBI Taxonomy" id="1070528"/>
    <lineage>
        <taxon>unclassified sequences</taxon>
        <taxon>metagenomes</taxon>
        <taxon>organismal metagenomes</taxon>
    </lineage>
</organism>
<dbReference type="FunFam" id="3.90.199.10:FF:000002">
    <property type="entry name" value="DNA topoisomerase 2"/>
    <property type="match status" value="1"/>
</dbReference>
<protein>
    <recommendedName>
        <fullName evidence="5">DNA topoisomerase (ATP-hydrolyzing)</fullName>
        <ecNumber evidence="5">5.6.2.2</ecNumber>
    </recommendedName>
</protein>
<feature type="domain" description="Toprim" evidence="13">
    <location>
        <begin position="442"/>
        <end position="564"/>
    </location>
</feature>
<dbReference type="PANTHER" id="PTHR10169:SF38">
    <property type="entry name" value="DNA TOPOISOMERASE 2"/>
    <property type="match status" value="1"/>
</dbReference>
<dbReference type="Gene3D" id="3.30.1490.30">
    <property type="match status" value="1"/>
</dbReference>
<evidence type="ECO:0000256" key="8">
    <source>
        <dbReference type="ARBA" id="ARBA00022840"/>
    </source>
</evidence>
<comment type="cofactor">
    <cofactor evidence="2">
        <name>Ca(2+)</name>
        <dbReference type="ChEBI" id="CHEBI:29108"/>
    </cofactor>
</comment>
<keyword evidence="10" id="KW-0799">Topoisomerase</keyword>
<dbReference type="PROSITE" id="PS52040">
    <property type="entry name" value="TOPO_IIA"/>
    <property type="match status" value="1"/>
</dbReference>
<dbReference type="GO" id="GO:0005634">
    <property type="term" value="C:nucleus"/>
    <property type="evidence" value="ECO:0007669"/>
    <property type="project" value="TreeGrafter"/>
</dbReference>
<dbReference type="SMART" id="SM00434">
    <property type="entry name" value="TOP4c"/>
    <property type="match status" value="1"/>
</dbReference>
<evidence type="ECO:0000259" key="14">
    <source>
        <dbReference type="PROSITE" id="PS52040"/>
    </source>
</evidence>
<dbReference type="Gene3D" id="3.30.230.10">
    <property type="match status" value="1"/>
</dbReference>
<dbReference type="PROSITE" id="PS00177">
    <property type="entry name" value="TOPOISOMERASE_II"/>
    <property type="match status" value="1"/>
</dbReference>
<dbReference type="Gene3D" id="1.10.268.10">
    <property type="entry name" value="Topoisomerase, domain 3"/>
    <property type="match status" value="1"/>
</dbReference>
<dbReference type="Pfam" id="PF01751">
    <property type="entry name" value="Toprim"/>
    <property type="match status" value="1"/>
</dbReference>
<keyword evidence="7" id="KW-0547">Nucleotide-binding</keyword>
<comment type="similarity">
    <text evidence="4">Belongs to the type II topoisomerase family.</text>
</comment>
<dbReference type="SUPFAM" id="SSF56719">
    <property type="entry name" value="Type II DNA topoisomerase"/>
    <property type="match status" value="1"/>
</dbReference>
<dbReference type="InterPro" id="IPR020568">
    <property type="entry name" value="Ribosomal_Su5_D2-typ_SF"/>
</dbReference>
<evidence type="ECO:0000256" key="5">
    <source>
        <dbReference type="ARBA" id="ARBA00012895"/>
    </source>
</evidence>
<evidence type="ECO:0000256" key="2">
    <source>
        <dbReference type="ARBA" id="ARBA00001913"/>
    </source>
</evidence>
<dbReference type="EC" id="5.6.2.2" evidence="5"/>
<evidence type="ECO:0000256" key="3">
    <source>
        <dbReference type="ARBA" id="ARBA00001946"/>
    </source>
</evidence>
<accession>A0A6C0EC03</accession>
<dbReference type="InterPro" id="IPR036890">
    <property type="entry name" value="HATPase_C_sf"/>
</dbReference>
<dbReference type="SUPFAM" id="SSF55874">
    <property type="entry name" value="ATPase domain of HSP90 chaperone/DNA topoisomerase II/histidine kinase"/>
    <property type="match status" value="1"/>
</dbReference>
<dbReference type="InterPro" id="IPR001154">
    <property type="entry name" value="TopoII_euk"/>
</dbReference>
<keyword evidence="11" id="KW-0238">DNA-binding</keyword>
<evidence type="ECO:0000256" key="12">
    <source>
        <dbReference type="ARBA" id="ARBA00023235"/>
    </source>
</evidence>
<dbReference type="InterPro" id="IPR013758">
    <property type="entry name" value="Topo_IIA_A/C_ab"/>
</dbReference>
<reference evidence="15" key="1">
    <citation type="journal article" date="2020" name="Nature">
        <title>Giant virus diversity and host interactions through global metagenomics.</title>
        <authorList>
            <person name="Schulz F."/>
            <person name="Roux S."/>
            <person name="Paez-Espino D."/>
            <person name="Jungbluth S."/>
            <person name="Walsh D.A."/>
            <person name="Denef V.J."/>
            <person name="McMahon K.D."/>
            <person name="Konstantinidis K.T."/>
            <person name="Eloe-Fadrosh E.A."/>
            <person name="Kyrpides N.C."/>
            <person name="Woyke T."/>
        </authorList>
    </citation>
    <scope>NUCLEOTIDE SEQUENCE</scope>
    <source>
        <strain evidence="15">GVMAG-M-3300023179-2</strain>
    </source>
</reference>